<evidence type="ECO:0000256" key="3">
    <source>
        <dbReference type="ARBA" id="ARBA00022833"/>
    </source>
</evidence>
<feature type="compositionally biased region" description="Polar residues" evidence="5">
    <location>
        <begin position="68"/>
        <end position="83"/>
    </location>
</feature>
<accession>A0A1V9YVW3</accession>
<dbReference type="InterPro" id="IPR051639">
    <property type="entry name" value="BCD1"/>
</dbReference>
<evidence type="ECO:0000256" key="1">
    <source>
        <dbReference type="ARBA" id="ARBA00022723"/>
    </source>
</evidence>
<keyword evidence="8" id="KW-1185">Reference proteome</keyword>
<feature type="region of interest" description="Disordered" evidence="5">
    <location>
        <begin position="42"/>
        <end position="92"/>
    </location>
</feature>
<gene>
    <name evidence="7" type="ORF">ACHHYP_05915</name>
</gene>
<dbReference type="STRING" id="1202772.A0A1V9YVW3"/>
<keyword evidence="3" id="KW-0862">Zinc</keyword>
<dbReference type="GO" id="GO:0008270">
    <property type="term" value="F:zinc ion binding"/>
    <property type="evidence" value="ECO:0007669"/>
    <property type="project" value="UniProtKB-UniRule"/>
</dbReference>
<reference evidence="7 8" key="1">
    <citation type="journal article" date="2014" name="Genome Biol. Evol.">
        <title>The secreted proteins of Achlya hypogyna and Thraustotheca clavata identify the ancestral oomycete secretome and reveal gene acquisitions by horizontal gene transfer.</title>
        <authorList>
            <person name="Misner I."/>
            <person name="Blouin N."/>
            <person name="Leonard G."/>
            <person name="Richards T.A."/>
            <person name="Lane C.E."/>
        </authorList>
    </citation>
    <scope>NUCLEOTIDE SEQUENCE [LARGE SCALE GENOMIC DNA]</scope>
    <source>
        <strain evidence="7 8">ATCC 48635</strain>
    </source>
</reference>
<keyword evidence="1" id="KW-0479">Metal-binding</keyword>
<proteinExistence type="predicted"/>
<evidence type="ECO:0000313" key="8">
    <source>
        <dbReference type="Proteomes" id="UP000243579"/>
    </source>
</evidence>
<dbReference type="GO" id="GO:0048254">
    <property type="term" value="P:snoRNA localization"/>
    <property type="evidence" value="ECO:0007669"/>
    <property type="project" value="TreeGrafter"/>
</dbReference>
<dbReference type="AlphaFoldDB" id="A0A1V9YVW3"/>
<dbReference type="Pfam" id="PF04438">
    <property type="entry name" value="zf-HIT"/>
    <property type="match status" value="1"/>
</dbReference>
<dbReference type="PROSITE" id="PS51083">
    <property type="entry name" value="ZF_HIT"/>
    <property type="match status" value="1"/>
</dbReference>
<feature type="compositionally biased region" description="Polar residues" evidence="5">
    <location>
        <begin position="50"/>
        <end position="59"/>
    </location>
</feature>
<dbReference type="EMBL" id="JNBR01000700">
    <property type="protein sequence ID" value="OQR89949.1"/>
    <property type="molecule type" value="Genomic_DNA"/>
</dbReference>
<dbReference type="InterPro" id="IPR007529">
    <property type="entry name" value="Znf_HIT"/>
</dbReference>
<feature type="domain" description="HIT-type" evidence="6">
    <location>
        <begin position="6"/>
        <end position="39"/>
    </location>
</feature>
<comment type="caution">
    <text evidence="7">The sequence shown here is derived from an EMBL/GenBank/DDBJ whole genome shotgun (WGS) entry which is preliminary data.</text>
</comment>
<sequence>MSALVCAVCREAASKYKCPACRLRYCSAACYKVHKETACGPPAATKAAPSLSTPAQTAISEPMKPEPSSKQPEANVMNESVASQAEPAVTSEAVHVKSESIVNSDPVAVLPEATAKIEPATVQPEPIVKTESVADQPEPVVAEPAAMELAGPAEPTSLAPPTPATEDVENVHLLSKAQLGVIASSPAILQALENPQLRARIQQIDGHANRLYELQKALTDPSFAEFVFGMMDEVSRVKD</sequence>
<dbReference type="GO" id="GO:0005634">
    <property type="term" value="C:nucleus"/>
    <property type="evidence" value="ECO:0007669"/>
    <property type="project" value="TreeGrafter"/>
</dbReference>
<evidence type="ECO:0000256" key="2">
    <source>
        <dbReference type="ARBA" id="ARBA00022771"/>
    </source>
</evidence>
<evidence type="ECO:0000256" key="4">
    <source>
        <dbReference type="PROSITE-ProRule" id="PRU00453"/>
    </source>
</evidence>
<keyword evidence="2 4" id="KW-0863">Zinc-finger</keyword>
<organism evidence="7 8">
    <name type="scientific">Achlya hypogyna</name>
    <name type="common">Oomycete</name>
    <name type="synonym">Protoachlya hypogyna</name>
    <dbReference type="NCBI Taxonomy" id="1202772"/>
    <lineage>
        <taxon>Eukaryota</taxon>
        <taxon>Sar</taxon>
        <taxon>Stramenopiles</taxon>
        <taxon>Oomycota</taxon>
        <taxon>Saprolegniomycetes</taxon>
        <taxon>Saprolegniales</taxon>
        <taxon>Achlyaceae</taxon>
        <taxon>Achlya</taxon>
    </lineage>
</organism>
<evidence type="ECO:0000256" key="5">
    <source>
        <dbReference type="SAM" id="MobiDB-lite"/>
    </source>
</evidence>
<name>A0A1V9YVW3_ACHHY</name>
<dbReference type="PANTHER" id="PTHR13483:SF11">
    <property type="entry name" value="ZINC FINGER HIT DOMAIN-CONTAINING PROTEIN 3"/>
    <property type="match status" value="1"/>
</dbReference>
<evidence type="ECO:0000259" key="6">
    <source>
        <dbReference type="PROSITE" id="PS51083"/>
    </source>
</evidence>
<evidence type="ECO:0000313" key="7">
    <source>
        <dbReference type="EMBL" id="OQR89949.1"/>
    </source>
</evidence>
<dbReference type="Gene3D" id="3.30.60.190">
    <property type="match status" value="1"/>
</dbReference>
<dbReference type="OrthoDB" id="18412at2759"/>
<dbReference type="PANTHER" id="PTHR13483">
    <property type="entry name" value="BOX C_D SNORNA PROTEIN 1-RELATED"/>
    <property type="match status" value="1"/>
</dbReference>
<protein>
    <recommendedName>
        <fullName evidence="6">HIT-type domain-containing protein</fullName>
    </recommendedName>
</protein>
<dbReference type="GO" id="GO:0000463">
    <property type="term" value="P:maturation of LSU-rRNA from tricistronic rRNA transcript (SSU-rRNA, 5.8S rRNA, LSU-rRNA)"/>
    <property type="evidence" value="ECO:0007669"/>
    <property type="project" value="TreeGrafter"/>
</dbReference>
<dbReference type="SUPFAM" id="SSF144232">
    <property type="entry name" value="HIT/MYND zinc finger-like"/>
    <property type="match status" value="1"/>
</dbReference>
<dbReference type="Proteomes" id="UP000243579">
    <property type="component" value="Unassembled WGS sequence"/>
</dbReference>
<dbReference type="GO" id="GO:0070761">
    <property type="term" value="C:pre-snoRNP complex"/>
    <property type="evidence" value="ECO:0007669"/>
    <property type="project" value="TreeGrafter"/>
</dbReference>
<dbReference type="GO" id="GO:0000492">
    <property type="term" value="P:box C/D snoRNP assembly"/>
    <property type="evidence" value="ECO:0007669"/>
    <property type="project" value="TreeGrafter"/>
</dbReference>
<dbReference type="CDD" id="cd23024">
    <property type="entry name" value="zf-HIT_ZNHIT2-3"/>
    <property type="match status" value="1"/>
</dbReference>